<dbReference type="EMBL" id="VYZN01000043">
    <property type="protein sequence ID" value="KAE9529979.1"/>
    <property type="molecule type" value="Genomic_DNA"/>
</dbReference>
<keyword evidence="1" id="KW-1133">Transmembrane helix</keyword>
<organism evidence="2 3">
    <name type="scientific">Aphis glycines</name>
    <name type="common">Soybean aphid</name>
    <dbReference type="NCBI Taxonomy" id="307491"/>
    <lineage>
        <taxon>Eukaryota</taxon>
        <taxon>Metazoa</taxon>
        <taxon>Ecdysozoa</taxon>
        <taxon>Arthropoda</taxon>
        <taxon>Hexapoda</taxon>
        <taxon>Insecta</taxon>
        <taxon>Pterygota</taxon>
        <taxon>Neoptera</taxon>
        <taxon>Paraneoptera</taxon>
        <taxon>Hemiptera</taxon>
        <taxon>Sternorrhyncha</taxon>
        <taxon>Aphidomorpha</taxon>
        <taxon>Aphidoidea</taxon>
        <taxon>Aphididae</taxon>
        <taxon>Aphidini</taxon>
        <taxon>Aphis</taxon>
        <taxon>Aphis</taxon>
    </lineage>
</organism>
<evidence type="ECO:0000256" key="1">
    <source>
        <dbReference type="SAM" id="Phobius"/>
    </source>
</evidence>
<keyword evidence="1" id="KW-0472">Membrane</keyword>
<evidence type="ECO:0000313" key="2">
    <source>
        <dbReference type="EMBL" id="KAE9529979.1"/>
    </source>
</evidence>
<keyword evidence="3" id="KW-1185">Reference proteome</keyword>
<feature type="non-terminal residue" evidence="2">
    <location>
        <position position="316"/>
    </location>
</feature>
<protein>
    <submittedName>
        <fullName evidence="2">Uncharacterized protein</fullName>
    </submittedName>
</protein>
<comment type="caution">
    <text evidence="2">The sequence shown here is derived from an EMBL/GenBank/DDBJ whole genome shotgun (WGS) entry which is preliminary data.</text>
</comment>
<dbReference type="OrthoDB" id="6624869at2759"/>
<proteinExistence type="predicted"/>
<evidence type="ECO:0000313" key="3">
    <source>
        <dbReference type="Proteomes" id="UP000475862"/>
    </source>
</evidence>
<dbReference type="Proteomes" id="UP000475862">
    <property type="component" value="Unassembled WGS sequence"/>
</dbReference>
<gene>
    <name evidence="2" type="ORF">AGLY_011441</name>
</gene>
<sequence>MPVYPRRLILDLHPTHPRIIDQRRPARSVVDHLVIIDGSSSVACPTNVNSCHTAFPGQQLHHRSLPAISTDRKALCFELQNIKNTVHLFSPPYMYSRRMHNNHTFYMAPQTHTLQKYGTQLNCNSMYPPALNLNGNWYGFFPNVQEIKTPPKLKPNTAWTWTYKNLDFLMNSGLYTKDTMKAFQRHIIYPQEVDAVKNNIVRQTMGYNTVNQGIQFKYLIDEHTLGKMVEDKVFKLWGWFTIVGTFVSGLMGIFFVAKLIVTTINAGINIHFLYKTFEWSTKLLGITHKLISQSNKNMYFKNQEFDEDSLEIKNFQ</sequence>
<dbReference type="AlphaFoldDB" id="A0A6G0TCV1"/>
<dbReference type="Pfam" id="PF24664">
    <property type="entry name" value="Monjiviricetes_fusion"/>
    <property type="match status" value="1"/>
</dbReference>
<accession>A0A6G0TCV1</accession>
<keyword evidence="1" id="KW-0812">Transmembrane</keyword>
<feature type="transmembrane region" description="Helical" evidence="1">
    <location>
        <begin position="236"/>
        <end position="257"/>
    </location>
</feature>
<name>A0A6G0TCV1_APHGL</name>
<reference evidence="2 3" key="1">
    <citation type="submission" date="2019-08" db="EMBL/GenBank/DDBJ databases">
        <title>The genome of the soybean aphid Biotype 1, its phylome, world population structure and adaptation to the North American continent.</title>
        <authorList>
            <person name="Giordano R."/>
            <person name="Donthu R.K."/>
            <person name="Hernandez A.G."/>
            <person name="Wright C.L."/>
            <person name="Zimin A.V."/>
        </authorList>
    </citation>
    <scope>NUCLEOTIDE SEQUENCE [LARGE SCALE GENOMIC DNA]</scope>
    <source>
        <tissue evidence="2">Whole aphids</tissue>
    </source>
</reference>